<name>A0A0D6PAH9_9PROT</name>
<dbReference type="InterPro" id="IPR013328">
    <property type="entry name" value="6PGD_dom2"/>
</dbReference>
<sequence length="294" mass="30518">MKIGFLGLGQMGHGMAANLIKAGHEVTLYNRTREKAAELDAPIAATPGQAVAGKEVVFTMLAHDSALDALLHGPDGILEHLPPGAIHVSCSTISIEFAETLTKLHASAGQRFVSAPVFGRPDAAATAKLFIAAAGAGEDLASLQPLFDTIGQRTFVMGDIPSRANLVKLSGNFLIVAVIEALGEALALVGKGGVDKAAYLELLTSTLFSAPVYKTYGNILLEQKFEPAGFAAPLGQKDIRLVLAAAEALNVPLPLASLFRDRFLTLIANGGEKLDWSAIGALAAKDSGQPSGPC</sequence>
<dbReference type="RefSeq" id="WP_048877151.1">
    <property type="nucleotide sequence ID" value="NZ_BANC01000005.1"/>
</dbReference>
<feature type="domain" description="3-hydroxyisobutyrate dehydrogenase-like NAD-binding" evidence="5">
    <location>
        <begin position="164"/>
        <end position="279"/>
    </location>
</feature>
<dbReference type="Gene3D" id="1.10.1040.10">
    <property type="entry name" value="N-(1-d-carboxylethyl)-l-norvaline Dehydrogenase, domain 2"/>
    <property type="match status" value="1"/>
</dbReference>
<dbReference type="PROSITE" id="PS00895">
    <property type="entry name" value="3_HYDROXYISOBUT_DH"/>
    <property type="match status" value="1"/>
</dbReference>
<evidence type="ECO:0000256" key="3">
    <source>
        <dbReference type="PIRSR" id="PIRSR000103-1"/>
    </source>
</evidence>
<dbReference type="SUPFAM" id="SSF48179">
    <property type="entry name" value="6-phosphogluconate dehydrogenase C-terminal domain-like"/>
    <property type="match status" value="1"/>
</dbReference>
<dbReference type="GO" id="GO:0016054">
    <property type="term" value="P:organic acid catabolic process"/>
    <property type="evidence" value="ECO:0007669"/>
    <property type="project" value="UniProtKB-ARBA"/>
</dbReference>
<dbReference type="Pfam" id="PF03446">
    <property type="entry name" value="NAD_binding_2"/>
    <property type="match status" value="1"/>
</dbReference>
<keyword evidence="2" id="KW-0520">NAD</keyword>
<dbReference type="SUPFAM" id="SSF51735">
    <property type="entry name" value="NAD(P)-binding Rossmann-fold domains"/>
    <property type="match status" value="1"/>
</dbReference>
<dbReference type="InterPro" id="IPR029154">
    <property type="entry name" value="HIBADH-like_NADP-bd"/>
</dbReference>
<feature type="domain" description="6-phosphogluconate dehydrogenase NADP-binding" evidence="4">
    <location>
        <begin position="2"/>
        <end position="158"/>
    </location>
</feature>
<evidence type="ECO:0000313" key="7">
    <source>
        <dbReference type="Proteomes" id="UP000032668"/>
    </source>
</evidence>
<dbReference type="InterPro" id="IPR006115">
    <property type="entry name" value="6PGDH_NADP-bd"/>
</dbReference>
<proteinExistence type="predicted"/>
<dbReference type="PANTHER" id="PTHR43580:SF2">
    <property type="entry name" value="CYTOKINE-LIKE NUCLEAR FACTOR N-PAC"/>
    <property type="match status" value="1"/>
</dbReference>
<organism evidence="6 7">
    <name type="scientific">Acidocella aminolytica 101 = DSM 11237</name>
    <dbReference type="NCBI Taxonomy" id="1120923"/>
    <lineage>
        <taxon>Bacteria</taxon>
        <taxon>Pseudomonadati</taxon>
        <taxon>Pseudomonadota</taxon>
        <taxon>Alphaproteobacteria</taxon>
        <taxon>Acetobacterales</taxon>
        <taxon>Acidocellaceae</taxon>
        <taxon>Acidocella</taxon>
    </lineage>
</organism>
<evidence type="ECO:0000259" key="5">
    <source>
        <dbReference type="Pfam" id="PF14833"/>
    </source>
</evidence>
<dbReference type="EMBL" id="BANC01000005">
    <property type="protein sequence ID" value="GAN78657.1"/>
    <property type="molecule type" value="Genomic_DNA"/>
</dbReference>
<reference evidence="6 7" key="1">
    <citation type="submission" date="2012-11" db="EMBL/GenBank/DDBJ databases">
        <title>Whole genome sequence of Acidocella aminolytica 101 = DSM 11237.</title>
        <authorList>
            <person name="Azuma Y."/>
            <person name="Higashiura N."/>
            <person name="Hirakawa H."/>
            <person name="Matsushita K."/>
        </authorList>
    </citation>
    <scope>NUCLEOTIDE SEQUENCE [LARGE SCALE GENOMIC DNA]</scope>
    <source>
        <strain evidence="7">101 / DSM 11237</strain>
    </source>
</reference>
<gene>
    <name evidence="6" type="ORF">Aam_005_056</name>
</gene>
<evidence type="ECO:0000256" key="2">
    <source>
        <dbReference type="ARBA" id="ARBA00023027"/>
    </source>
</evidence>
<feature type="active site" evidence="3">
    <location>
        <position position="168"/>
    </location>
</feature>
<dbReference type="InterPro" id="IPR036291">
    <property type="entry name" value="NAD(P)-bd_dom_sf"/>
</dbReference>
<protein>
    <submittedName>
        <fullName evidence="6">3-hydroxyisobutyrate dehydrogenase</fullName>
    </submittedName>
</protein>
<dbReference type="STRING" id="1120923.SAMN02746095_00469"/>
<evidence type="ECO:0000259" key="4">
    <source>
        <dbReference type="Pfam" id="PF03446"/>
    </source>
</evidence>
<keyword evidence="1" id="KW-0560">Oxidoreductase</keyword>
<dbReference type="GO" id="GO:0051287">
    <property type="term" value="F:NAD binding"/>
    <property type="evidence" value="ECO:0007669"/>
    <property type="project" value="InterPro"/>
</dbReference>
<dbReference type="Gene3D" id="3.40.50.720">
    <property type="entry name" value="NAD(P)-binding Rossmann-like Domain"/>
    <property type="match status" value="1"/>
</dbReference>
<comment type="caution">
    <text evidence="6">The sequence shown here is derived from an EMBL/GenBank/DDBJ whole genome shotgun (WGS) entry which is preliminary data.</text>
</comment>
<dbReference type="Pfam" id="PF14833">
    <property type="entry name" value="NAD_binding_11"/>
    <property type="match status" value="1"/>
</dbReference>
<dbReference type="AlphaFoldDB" id="A0A0D6PAH9"/>
<dbReference type="InterPro" id="IPR015815">
    <property type="entry name" value="HIBADH-related"/>
</dbReference>
<dbReference type="GO" id="GO:0050661">
    <property type="term" value="F:NADP binding"/>
    <property type="evidence" value="ECO:0007669"/>
    <property type="project" value="InterPro"/>
</dbReference>
<dbReference type="PANTHER" id="PTHR43580">
    <property type="entry name" value="OXIDOREDUCTASE GLYR1-RELATED"/>
    <property type="match status" value="1"/>
</dbReference>
<evidence type="ECO:0000256" key="1">
    <source>
        <dbReference type="ARBA" id="ARBA00023002"/>
    </source>
</evidence>
<accession>A0A0D6PAH9</accession>
<dbReference type="Proteomes" id="UP000032668">
    <property type="component" value="Unassembled WGS sequence"/>
</dbReference>
<dbReference type="InterPro" id="IPR002204">
    <property type="entry name" value="3-OH-isobutyrate_DH-rel_CS"/>
</dbReference>
<dbReference type="GO" id="GO:0016491">
    <property type="term" value="F:oxidoreductase activity"/>
    <property type="evidence" value="ECO:0007669"/>
    <property type="project" value="UniProtKB-KW"/>
</dbReference>
<dbReference type="InterPro" id="IPR051265">
    <property type="entry name" value="HIBADH-related_NP60_sf"/>
</dbReference>
<dbReference type="PIRSF" id="PIRSF000103">
    <property type="entry name" value="HIBADH"/>
    <property type="match status" value="1"/>
</dbReference>
<dbReference type="InterPro" id="IPR008927">
    <property type="entry name" value="6-PGluconate_DH-like_C_sf"/>
</dbReference>
<keyword evidence="7" id="KW-1185">Reference proteome</keyword>
<dbReference type="OrthoDB" id="9812907at2"/>
<evidence type="ECO:0000313" key="6">
    <source>
        <dbReference type="EMBL" id="GAN78657.1"/>
    </source>
</evidence>